<evidence type="ECO:0000313" key="1">
    <source>
        <dbReference type="EMBL" id="MBX45230.1"/>
    </source>
</evidence>
<dbReference type="EMBL" id="GGEC01064746">
    <property type="protein sequence ID" value="MBX45230.1"/>
    <property type="molecule type" value="Transcribed_RNA"/>
</dbReference>
<proteinExistence type="predicted"/>
<reference evidence="1" key="1">
    <citation type="submission" date="2018-02" db="EMBL/GenBank/DDBJ databases">
        <title>Rhizophora mucronata_Transcriptome.</title>
        <authorList>
            <person name="Meera S.P."/>
            <person name="Sreeshan A."/>
            <person name="Augustine A."/>
        </authorList>
    </citation>
    <scope>NUCLEOTIDE SEQUENCE</scope>
    <source>
        <tissue evidence="1">Leaf</tissue>
    </source>
</reference>
<protein>
    <submittedName>
        <fullName evidence="1">Uncharacterized protein</fullName>
    </submittedName>
</protein>
<sequence>MIFQPYSGKLPF</sequence>
<name>A0A2P2NS57_RHIMU</name>
<organism evidence="1">
    <name type="scientific">Rhizophora mucronata</name>
    <name type="common">Asiatic mangrove</name>
    <dbReference type="NCBI Taxonomy" id="61149"/>
    <lineage>
        <taxon>Eukaryota</taxon>
        <taxon>Viridiplantae</taxon>
        <taxon>Streptophyta</taxon>
        <taxon>Embryophyta</taxon>
        <taxon>Tracheophyta</taxon>
        <taxon>Spermatophyta</taxon>
        <taxon>Magnoliopsida</taxon>
        <taxon>eudicotyledons</taxon>
        <taxon>Gunneridae</taxon>
        <taxon>Pentapetalae</taxon>
        <taxon>rosids</taxon>
        <taxon>fabids</taxon>
        <taxon>Malpighiales</taxon>
        <taxon>Rhizophoraceae</taxon>
        <taxon>Rhizophora</taxon>
    </lineage>
</organism>
<accession>A0A2P2NS57</accession>